<gene>
    <name evidence="2" type="ORF">DV515_00009396</name>
</gene>
<name>A0A3L8SBQ6_CHLGU</name>
<dbReference type="EMBL" id="QUSF01000030">
    <property type="protein sequence ID" value="RLV99780.1"/>
    <property type="molecule type" value="Genomic_DNA"/>
</dbReference>
<dbReference type="Proteomes" id="UP000276834">
    <property type="component" value="Unassembled WGS sequence"/>
</dbReference>
<dbReference type="AlphaFoldDB" id="A0A3L8SBQ6"/>
<feature type="region of interest" description="Disordered" evidence="1">
    <location>
        <begin position="101"/>
        <end position="159"/>
    </location>
</feature>
<accession>A0A3L8SBQ6</accession>
<evidence type="ECO:0000313" key="3">
    <source>
        <dbReference type="Proteomes" id="UP000276834"/>
    </source>
</evidence>
<comment type="caution">
    <text evidence="2">The sequence shown here is derived from an EMBL/GenBank/DDBJ whole genome shotgun (WGS) entry which is preliminary data.</text>
</comment>
<reference evidence="2 3" key="1">
    <citation type="journal article" date="2018" name="Proc. R. Soc. B">
        <title>A non-coding region near Follistatin controls head colour polymorphism in the Gouldian finch.</title>
        <authorList>
            <person name="Toomey M.B."/>
            <person name="Marques C.I."/>
            <person name="Andrade P."/>
            <person name="Araujo P.M."/>
            <person name="Sabatino S."/>
            <person name="Gazda M.A."/>
            <person name="Afonso S."/>
            <person name="Lopes R.J."/>
            <person name="Corbo J.C."/>
            <person name="Carneiro M."/>
        </authorList>
    </citation>
    <scope>NUCLEOTIDE SEQUENCE [LARGE SCALE GENOMIC DNA]</scope>
    <source>
        <strain evidence="2">Red01</strain>
        <tissue evidence="2">Muscle</tissue>
    </source>
</reference>
<keyword evidence="3" id="KW-1185">Reference proteome</keyword>
<evidence type="ECO:0000313" key="2">
    <source>
        <dbReference type="EMBL" id="RLV99780.1"/>
    </source>
</evidence>
<feature type="compositionally biased region" description="Acidic residues" evidence="1">
    <location>
        <begin position="106"/>
        <end position="120"/>
    </location>
</feature>
<organism evidence="2 3">
    <name type="scientific">Chloebia gouldiae</name>
    <name type="common">Gouldian finch</name>
    <name type="synonym">Erythrura gouldiae</name>
    <dbReference type="NCBI Taxonomy" id="44316"/>
    <lineage>
        <taxon>Eukaryota</taxon>
        <taxon>Metazoa</taxon>
        <taxon>Chordata</taxon>
        <taxon>Craniata</taxon>
        <taxon>Vertebrata</taxon>
        <taxon>Euteleostomi</taxon>
        <taxon>Archelosauria</taxon>
        <taxon>Archosauria</taxon>
        <taxon>Dinosauria</taxon>
        <taxon>Saurischia</taxon>
        <taxon>Theropoda</taxon>
        <taxon>Coelurosauria</taxon>
        <taxon>Aves</taxon>
        <taxon>Neognathae</taxon>
        <taxon>Neoaves</taxon>
        <taxon>Telluraves</taxon>
        <taxon>Australaves</taxon>
        <taxon>Passeriformes</taxon>
        <taxon>Passeroidea</taxon>
        <taxon>Passeridae</taxon>
        <taxon>Chloebia</taxon>
    </lineage>
</organism>
<proteinExistence type="predicted"/>
<evidence type="ECO:0000256" key="1">
    <source>
        <dbReference type="SAM" id="MobiDB-lite"/>
    </source>
</evidence>
<sequence>MATPGPCWGHSWTVPSYRAVQPQGDHHQEENDGKEGDVLRAEELLWHGVSSFPPWGPAAAVPPVLTHTRSRDGWRGAPSLPCPLLPGTFSAGSMALITFNENSQAEVDDGEDEEEAEEQLPADAPDVIQTPGFLNLQDLPPACRDPHGWEQAQPQAGNL</sequence>
<protein>
    <submittedName>
        <fullName evidence="2">Uncharacterized protein</fullName>
    </submittedName>
</protein>